<dbReference type="EMBL" id="JBHMCF010000051">
    <property type="protein sequence ID" value="MFB9476498.1"/>
    <property type="molecule type" value="Genomic_DNA"/>
</dbReference>
<protein>
    <submittedName>
        <fullName evidence="2">Phosphotransferase</fullName>
    </submittedName>
</protein>
<dbReference type="InterPro" id="IPR011009">
    <property type="entry name" value="Kinase-like_dom_sf"/>
</dbReference>
<accession>A0ABV5P1R9</accession>
<dbReference type="Proteomes" id="UP001589568">
    <property type="component" value="Unassembled WGS sequence"/>
</dbReference>
<organism evidence="2 3">
    <name type="scientific">Nonomuraea salmonea</name>
    <dbReference type="NCBI Taxonomy" id="46181"/>
    <lineage>
        <taxon>Bacteria</taxon>
        <taxon>Bacillati</taxon>
        <taxon>Actinomycetota</taxon>
        <taxon>Actinomycetes</taxon>
        <taxon>Streptosporangiales</taxon>
        <taxon>Streptosporangiaceae</taxon>
        <taxon>Nonomuraea</taxon>
    </lineage>
</organism>
<reference evidence="2 3" key="1">
    <citation type="submission" date="2024-09" db="EMBL/GenBank/DDBJ databases">
        <authorList>
            <person name="Sun Q."/>
            <person name="Mori K."/>
        </authorList>
    </citation>
    <scope>NUCLEOTIDE SEQUENCE [LARGE SCALE GENOMIC DNA]</scope>
    <source>
        <strain evidence="2 3">JCM 3324</strain>
    </source>
</reference>
<evidence type="ECO:0000259" key="1">
    <source>
        <dbReference type="Pfam" id="PF01636"/>
    </source>
</evidence>
<evidence type="ECO:0000313" key="3">
    <source>
        <dbReference type="Proteomes" id="UP001589568"/>
    </source>
</evidence>
<dbReference type="InterPro" id="IPR002575">
    <property type="entry name" value="Aminoglycoside_PTrfase"/>
</dbReference>
<sequence>MGRDRLDGGNDGGAVRIGHTVRRQVRPWTPSVHELLRHLERKGFAGAPRVLGIDDEGREILTYLEGETMGGEVVWPWWTRTEESLVQVAEWTRAYHEAVADFVPSAGARWRMGGRWAPGLIIAHNDASPFNAAWHDGRITGFFDWDFAGPVTADSDVSWMAHGWVPLHARCTAELDGFTDFDARPRRLRLFLDTYGWDGSTDALIRELQSRMTARAARIRRYGAAGEGLYGRLLRDGVADDLDQAVRELDDFPR</sequence>
<dbReference type="SUPFAM" id="SSF56112">
    <property type="entry name" value="Protein kinase-like (PK-like)"/>
    <property type="match status" value="1"/>
</dbReference>
<keyword evidence="3" id="KW-1185">Reference proteome</keyword>
<evidence type="ECO:0000313" key="2">
    <source>
        <dbReference type="EMBL" id="MFB9476498.1"/>
    </source>
</evidence>
<dbReference type="Pfam" id="PF01636">
    <property type="entry name" value="APH"/>
    <property type="match status" value="1"/>
</dbReference>
<comment type="caution">
    <text evidence="2">The sequence shown here is derived from an EMBL/GenBank/DDBJ whole genome shotgun (WGS) entry which is preliminary data.</text>
</comment>
<gene>
    <name evidence="2" type="ORF">ACFFR3_43990</name>
</gene>
<feature type="domain" description="Aminoglycoside phosphotransferase" evidence="1">
    <location>
        <begin position="83"/>
        <end position="166"/>
    </location>
</feature>
<dbReference type="RefSeq" id="WP_364369490.1">
    <property type="nucleotide sequence ID" value="NZ_JBHMCF010000051.1"/>
</dbReference>
<name>A0ABV5P1R9_9ACTN</name>
<dbReference type="Gene3D" id="3.90.1200.10">
    <property type="match status" value="1"/>
</dbReference>
<proteinExistence type="predicted"/>